<name>A0A1B8NZD0_HALEL</name>
<evidence type="ECO:0000313" key="4">
    <source>
        <dbReference type="Proteomes" id="UP000092504"/>
    </source>
</evidence>
<dbReference type="Proteomes" id="UP000092504">
    <property type="component" value="Unassembled WGS sequence"/>
</dbReference>
<gene>
    <name evidence="3" type="ORF">A8U91_04421</name>
</gene>
<keyword evidence="2" id="KW-0732">Signal</keyword>
<proteinExistence type="predicted"/>
<reference evidence="3 4" key="1">
    <citation type="submission" date="2016-06" db="EMBL/GenBank/DDBJ databases">
        <title>Genome sequence of halotolerant plant growth promoting strain of Halomonas elongata HEK1 isolated from salterns of Rann of Kutch, Gujarat, India.</title>
        <authorList>
            <person name="Gaba S."/>
            <person name="Singh R.N."/>
            <person name="Abrol S."/>
            <person name="Kaushik R."/>
            <person name="Saxena A.K."/>
        </authorList>
    </citation>
    <scope>NUCLEOTIDE SEQUENCE [LARGE SCALE GENOMIC DNA]</scope>
    <source>
        <strain evidence="3 4">HEK1</strain>
    </source>
</reference>
<dbReference type="SUPFAM" id="SSF48403">
    <property type="entry name" value="Ankyrin repeat"/>
    <property type="match status" value="1"/>
</dbReference>
<feature type="chain" id="PRO_5008611268" evidence="2">
    <location>
        <begin position="25"/>
        <end position="248"/>
    </location>
</feature>
<evidence type="ECO:0000256" key="1">
    <source>
        <dbReference type="PROSITE-ProRule" id="PRU00023"/>
    </source>
</evidence>
<dbReference type="EMBL" id="MAJD01000002">
    <property type="protein sequence ID" value="OBX35349.1"/>
    <property type="molecule type" value="Genomic_DNA"/>
</dbReference>
<feature type="signal peptide" evidence="2">
    <location>
        <begin position="1"/>
        <end position="24"/>
    </location>
</feature>
<dbReference type="AlphaFoldDB" id="A0A1B8NZD0"/>
<comment type="caution">
    <text evidence="3">The sequence shown here is derived from an EMBL/GenBank/DDBJ whole genome shotgun (WGS) entry which is preliminary data.</text>
</comment>
<accession>A0A1B8NZD0</accession>
<organism evidence="3 4">
    <name type="scientific">Halomonas elongata</name>
    <dbReference type="NCBI Taxonomy" id="2746"/>
    <lineage>
        <taxon>Bacteria</taxon>
        <taxon>Pseudomonadati</taxon>
        <taxon>Pseudomonadota</taxon>
        <taxon>Gammaproteobacteria</taxon>
        <taxon>Oceanospirillales</taxon>
        <taxon>Halomonadaceae</taxon>
        <taxon>Halomonas</taxon>
    </lineage>
</organism>
<dbReference type="InterPro" id="IPR036770">
    <property type="entry name" value="Ankyrin_rpt-contain_sf"/>
</dbReference>
<protein>
    <submittedName>
        <fullName evidence="3">Ankyrin repeats (3 copies)</fullName>
    </submittedName>
</protein>
<dbReference type="Gene3D" id="1.25.40.20">
    <property type="entry name" value="Ankyrin repeat-containing domain"/>
    <property type="match status" value="1"/>
</dbReference>
<dbReference type="Pfam" id="PF00023">
    <property type="entry name" value="Ank"/>
    <property type="match status" value="1"/>
</dbReference>
<keyword evidence="1" id="KW-0040">ANK repeat</keyword>
<evidence type="ECO:0000256" key="2">
    <source>
        <dbReference type="SAM" id="SignalP"/>
    </source>
</evidence>
<dbReference type="PROSITE" id="PS50088">
    <property type="entry name" value="ANK_REPEAT"/>
    <property type="match status" value="1"/>
</dbReference>
<evidence type="ECO:0000313" key="3">
    <source>
        <dbReference type="EMBL" id="OBX35349.1"/>
    </source>
</evidence>
<feature type="repeat" description="ANK" evidence="1">
    <location>
        <begin position="74"/>
        <end position="106"/>
    </location>
</feature>
<sequence length="248" mass="27538">MRSVVYLRMILGCVGIMLSSMALSDVVESEPDVEGHQASFEWKEAENAVRDGDKKLLRDIIESHQGFVNKVVDGDFTLLGIAAGEGDYELVKELVKNGADPDIAHGSALYKAMPGTLRPHSKEEIEKRLKIVLYLIRQGASLNHETPISNTGVSLAEAYIMGVCDKDNNPGYATDFLKRHGFEYSVAPLFRANYVHIATLTQEEYGQYGKDRECVDFMFRATGGKGVSPYDDPVLIYKVQEPGKWSMP</sequence>
<dbReference type="InterPro" id="IPR002110">
    <property type="entry name" value="Ankyrin_rpt"/>
</dbReference>